<dbReference type="KEGG" id="cace:CACET_c33230"/>
<keyword evidence="2" id="KW-1185">Reference proteome</keyword>
<gene>
    <name evidence="1" type="ORF">CACET_c33230</name>
</gene>
<reference evidence="1 2" key="1">
    <citation type="submission" date="2014-10" db="EMBL/GenBank/DDBJ databases">
        <title>Genome sequence of Clostridium aceticum DSM 1496.</title>
        <authorList>
            <person name="Poehlein A."/>
            <person name="Schiel-Bengelsdorf B."/>
            <person name="Gottschalk G."/>
            <person name="Duerre P."/>
            <person name="Daniel R."/>
        </authorList>
    </citation>
    <scope>NUCLEOTIDE SEQUENCE [LARGE SCALE GENOMIC DNA]</scope>
    <source>
        <strain evidence="1 2">DSM 1496</strain>
    </source>
</reference>
<dbReference type="Proteomes" id="UP000035704">
    <property type="component" value="Chromosome"/>
</dbReference>
<evidence type="ECO:0000313" key="1">
    <source>
        <dbReference type="EMBL" id="AKL96767.1"/>
    </source>
</evidence>
<dbReference type="STRING" id="84022.CACET_c33230"/>
<dbReference type="OrthoDB" id="1707350at2"/>
<name>A0A0D8IEA7_9CLOT</name>
<protein>
    <submittedName>
        <fullName evidence="1">Uncharacterized protein</fullName>
    </submittedName>
</protein>
<sequence length="207" mass="24446">MFFKKTVNINIDEKIIKKNRIPILIKDKQWKQIMESNRTRTIQMAAKKLEDLVDKEKLLVKQLSILEQNKKKLMNKILHLSDLLNTQGQENVIEELEDCKEEISKINDEVNVITETLDLHRINIEETNLHLLKETVKIAYKNIKVSDSKLLGINKEIEGLRVKLGDLRDEKLEVEQRIDVLYSFLHMMMGHEEMEKLDLYYSTTIED</sequence>
<evidence type="ECO:0000313" key="2">
    <source>
        <dbReference type="Proteomes" id="UP000035704"/>
    </source>
</evidence>
<dbReference type="EMBL" id="CP009687">
    <property type="protein sequence ID" value="AKL96767.1"/>
    <property type="molecule type" value="Genomic_DNA"/>
</dbReference>
<dbReference type="RefSeq" id="WP_044824198.1">
    <property type="nucleotide sequence ID" value="NZ_CP009687.1"/>
</dbReference>
<accession>A0A0D8IEA7</accession>
<dbReference type="PATRIC" id="fig|84022.5.peg.3514"/>
<organism evidence="1 2">
    <name type="scientific">Clostridium aceticum</name>
    <dbReference type="NCBI Taxonomy" id="84022"/>
    <lineage>
        <taxon>Bacteria</taxon>
        <taxon>Bacillati</taxon>
        <taxon>Bacillota</taxon>
        <taxon>Clostridia</taxon>
        <taxon>Eubacteriales</taxon>
        <taxon>Clostridiaceae</taxon>
        <taxon>Clostridium</taxon>
    </lineage>
</organism>
<dbReference type="AlphaFoldDB" id="A0A0D8IEA7"/>
<proteinExistence type="predicted"/>